<evidence type="ECO:0000256" key="2">
    <source>
        <dbReference type="ARBA" id="ARBA00022490"/>
    </source>
</evidence>
<reference evidence="8 9" key="1">
    <citation type="submission" date="2016-01" db="EMBL/GenBank/DDBJ databases">
        <title>Genome sequence of Clostridium neopropionicum X4, DSM-3847.</title>
        <authorList>
            <person name="Poehlein A."/>
            <person name="Beck M.H."/>
            <person name="Bengelsdorf F.R."/>
            <person name="Daniel R."/>
            <person name="Duerre P."/>
        </authorList>
    </citation>
    <scope>NUCLEOTIDE SEQUENCE [LARGE SCALE GENOMIC DNA]</scope>
    <source>
        <strain evidence="8 9">DSM-3847</strain>
    </source>
</reference>
<dbReference type="PIRSF" id="PIRSF004486">
    <property type="entry name" value="MraW"/>
    <property type="match status" value="1"/>
</dbReference>
<evidence type="ECO:0000313" key="9">
    <source>
        <dbReference type="Proteomes" id="UP000070539"/>
    </source>
</evidence>
<dbReference type="InterPro" id="IPR002903">
    <property type="entry name" value="RsmH"/>
</dbReference>
<protein>
    <recommendedName>
        <fullName evidence="7">Ribosomal RNA small subunit methyltransferase H</fullName>
        <ecNumber evidence="7">2.1.1.199</ecNumber>
    </recommendedName>
    <alternativeName>
        <fullName evidence="7">16S rRNA m(4)C1402 methyltransferase</fullName>
    </alternativeName>
    <alternativeName>
        <fullName evidence="7">rRNA (cytosine-N(4)-)-methyltransferase RsmH</fullName>
    </alternativeName>
</protein>
<dbReference type="SUPFAM" id="SSF53335">
    <property type="entry name" value="S-adenosyl-L-methionine-dependent methyltransferases"/>
    <property type="match status" value="1"/>
</dbReference>
<dbReference type="FunFam" id="1.10.150.170:FF:000001">
    <property type="entry name" value="Ribosomal RNA small subunit methyltransferase H"/>
    <property type="match status" value="1"/>
</dbReference>
<organism evidence="8 9">
    <name type="scientific">Anaerotignum neopropionicum</name>
    <dbReference type="NCBI Taxonomy" id="36847"/>
    <lineage>
        <taxon>Bacteria</taxon>
        <taxon>Bacillati</taxon>
        <taxon>Bacillota</taxon>
        <taxon>Clostridia</taxon>
        <taxon>Lachnospirales</taxon>
        <taxon>Anaerotignaceae</taxon>
        <taxon>Anaerotignum</taxon>
    </lineage>
</organism>
<keyword evidence="5 7" id="KW-0808">Transferase</keyword>
<evidence type="ECO:0000256" key="4">
    <source>
        <dbReference type="ARBA" id="ARBA00022603"/>
    </source>
</evidence>
<dbReference type="SUPFAM" id="SSF81799">
    <property type="entry name" value="Putative methyltransferase TM0872, insert domain"/>
    <property type="match status" value="1"/>
</dbReference>
<comment type="subcellular location">
    <subcellularLocation>
        <location evidence="7">Cytoplasm</location>
    </subcellularLocation>
</comment>
<dbReference type="Proteomes" id="UP000070539">
    <property type="component" value="Unassembled WGS sequence"/>
</dbReference>
<dbReference type="HAMAP" id="MF_01007">
    <property type="entry name" value="16SrRNA_methyltr_H"/>
    <property type="match status" value="1"/>
</dbReference>
<dbReference type="EMBL" id="LRVM01000003">
    <property type="protein sequence ID" value="KXL53348.1"/>
    <property type="molecule type" value="Genomic_DNA"/>
</dbReference>
<evidence type="ECO:0000256" key="7">
    <source>
        <dbReference type="HAMAP-Rule" id="MF_01007"/>
    </source>
</evidence>
<dbReference type="STRING" id="36847.CLNEO_13190"/>
<dbReference type="EC" id="2.1.1.199" evidence="7"/>
<evidence type="ECO:0000313" key="8">
    <source>
        <dbReference type="EMBL" id="KXL53348.1"/>
    </source>
</evidence>
<dbReference type="Gene3D" id="1.10.150.170">
    <property type="entry name" value="Putative methyltransferase TM0872, insert domain"/>
    <property type="match status" value="1"/>
</dbReference>
<evidence type="ECO:0000256" key="6">
    <source>
        <dbReference type="ARBA" id="ARBA00022691"/>
    </source>
</evidence>
<evidence type="ECO:0000256" key="1">
    <source>
        <dbReference type="ARBA" id="ARBA00010396"/>
    </source>
</evidence>
<feature type="binding site" evidence="7">
    <location>
        <position position="108"/>
    </location>
    <ligand>
        <name>S-adenosyl-L-methionine</name>
        <dbReference type="ChEBI" id="CHEBI:59789"/>
    </ligand>
</feature>
<gene>
    <name evidence="8" type="primary">rsmH_1</name>
    <name evidence="7" type="synonym">rsmH</name>
    <name evidence="8" type="ORF">CLNEO_13190</name>
</gene>
<dbReference type="AlphaFoldDB" id="A0A136WFL8"/>
<comment type="caution">
    <text evidence="8">The sequence shown here is derived from an EMBL/GenBank/DDBJ whole genome shotgun (WGS) entry which is preliminary data.</text>
</comment>
<evidence type="ECO:0000256" key="5">
    <source>
        <dbReference type="ARBA" id="ARBA00022679"/>
    </source>
</evidence>
<comment type="catalytic activity">
    <reaction evidence="7">
        <text>cytidine(1402) in 16S rRNA + S-adenosyl-L-methionine = N(4)-methylcytidine(1402) in 16S rRNA + S-adenosyl-L-homocysteine + H(+)</text>
        <dbReference type="Rhea" id="RHEA:42928"/>
        <dbReference type="Rhea" id="RHEA-COMP:10286"/>
        <dbReference type="Rhea" id="RHEA-COMP:10287"/>
        <dbReference type="ChEBI" id="CHEBI:15378"/>
        <dbReference type="ChEBI" id="CHEBI:57856"/>
        <dbReference type="ChEBI" id="CHEBI:59789"/>
        <dbReference type="ChEBI" id="CHEBI:74506"/>
        <dbReference type="ChEBI" id="CHEBI:82748"/>
        <dbReference type="EC" id="2.1.1.199"/>
    </reaction>
</comment>
<sequence length="341" mass="38679">MIETDEANGFKIKERKGRKKLFMLPRVTILEFHHVSVLLWECIENLNIKADGIYIDGTMGGGGHSLEIAKNLTTGRLICIDQDQNAHEAAKERLKDHLDKITFVHDNFGNIDSILDSLKIKKIDGMLLDIGVSSHQLDEAERGFSYQQDAPLDMRMDTSKSFSAYEVVNKYDEDALNRIIFGYGEERWARRIAQFIIKERQDKPIETTAELVEVIKKAVPKGARKDGPHPAKRTFQAIRIEVNGELDVLQRAIDNVANRLNPGGRLCIITFHSLEDRIVKEAFRKQENPCICPPQFPVCVCGRKQTARVITRKPIIPSEDELAVNPRARSAKLRVLEGVEK</sequence>
<dbReference type="NCBIfam" id="TIGR00006">
    <property type="entry name" value="16S rRNA (cytosine(1402)-N(4))-methyltransferase RsmH"/>
    <property type="match status" value="1"/>
</dbReference>
<keyword evidence="4 7" id="KW-0489">Methyltransferase</keyword>
<feature type="binding site" evidence="7">
    <location>
        <begin position="62"/>
        <end position="64"/>
    </location>
    <ligand>
        <name>S-adenosyl-L-methionine</name>
        <dbReference type="ChEBI" id="CHEBI:59789"/>
    </ligand>
</feature>
<feature type="binding site" evidence="7">
    <location>
        <position position="81"/>
    </location>
    <ligand>
        <name>S-adenosyl-L-methionine</name>
        <dbReference type="ChEBI" id="CHEBI:59789"/>
    </ligand>
</feature>
<dbReference type="GO" id="GO:0071424">
    <property type="term" value="F:rRNA (cytosine-N4-)-methyltransferase activity"/>
    <property type="evidence" value="ECO:0007669"/>
    <property type="project" value="UniProtKB-UniRule"/>
</dbReference>
<dbReference type="PANTHER" id="PTHR11265">
    <property type="entry name" value="S-ADENOSYL-METHYLTRANSFERASE MRAW"/>
    <property type="match status" value="1"/>
</dbReference>
<dbReference type="InterPro" id="IPR023397">
    <property type="entry name" value="SAM-dep_MeTrfase_MraW_recog"/>
</dbReference>
<comment type="function">
    <text evidence="7">Specifically methylates the N4 position of cytidine in position 1402 (C1402) of 16S rRNA.</text>
</comment>
<keyword evidence="3 7" id="KW-0698">rRNA processing</keyword>
<dbReference type="PATRIC" id="fig|36847.3.peg.1531"/>
<proteinExistence type="inferred from homology"/>
<keyword evidence="6 7" id="KW-0949">S-adenosyl-L-methionine</keyword>
<feature type="binding site" evidence="7">
    <location>
        <position position="136"/>
    </location>
    <ligand>
        <name>S-adenosyl-L-methionine</name>
        <dbReference type="ChEBI" id="CHEBI:59789"/>
    </ligand>
</feature>
<keyword evidence="2 7" id="KW-0963">Cytoplasm</keyword>
<name>A0A136WFL8_9FIRM</name>
<feature type="binding site" evidence="7">
    <location>
        <position position="129"/>
    </location>
    <ligand>
        <name>S-adenosyl-L-methionine</name>
        <dbReference type="ChEBI" id="CHEBI:59789"/>
    </ligand>
</feature>
<dbReference type="GO" id="GO:0005737">
    <property type="term" value="C:cytoplasm"/>
    <property type="evidence" value="ECO:0007669"/>
    <property type="project" value="UniProtKB-SubCell"/>
</dbReference>
<dbReference type="GO" id="GO:0070475">
    <property type="term" value="P:rRNA base methylation"/>
    <property type="evidence" value="ECO:0007669"/>
    <property type="project" value="UniProtKB-UniRule"/>
</dbReference>
<dbReference type="InterPro" id="IPR029063">
    <property type="entry name" value="SAM-dependent_MTases_sf"/>
</dbReference>
<dbReference type="Gene3D" id="3.40.50.150">
    <property type="entry name" value="Vaccinia Virus protein VP39"/>
    <property type="match status" value="1"/>
</dbReference>
<dbReference type="Pfam" id="PF01795">
    <property type="entry name" value="Methyltransf_5"/>
    <property type="match status" value="1"/>
</dbReference>
<comment type="similarity">
    <text evidence="1 7">Belongs to the methyltransferase superfamily. RsmH family.</text>
</comment>
<keyword evidence="9" id="KW-1185">Reference proteome</keyword>
<accession>A0A136WFL8</accession>
<dbReference type="PANTHER" id="PTHR11265:SF0">
    <property type="entry name" value="12S RRNA N4-METHYLCYTIDINE METHYLTRANSFERASE"/>
    <property type="match status" value="1"/>
</dbReference>
<evidence type="ECO:0000256" key="3">
    <source>
        <dbReference type="ARBA" id="ARBA00022552"/>
    </source>
</evidence>